<proteinExistence type="predicted"/>
<sequence>MAKIKATSELHQDPPEPTWTKDELLMASGQYGARRDVLNVALDDDKHYTLAQIKKAVADVKGGLF</sequence>
<protein>
    <submittedName>
        <fullName evidence="2">Uncharacterized protein</fullName>
    </submittedName>
</protein>
<gene>
    <name evidence="2" type="ORF">PQ472_05200</name>
</gene>
<accession>A0ABY7WX43</accession>
<evidence type="ECO:0000256" key="1">
    <source>
        <dbReference type="SAM" id="MobiDB-lite"/>
    </source>
</evidence>
<organism evidence="2 3">
    <name type="scientific">Lacticaseibacillus pabuli</name>
    <dbReference type="NCBI Taxonomy" id="3025672"/>
    <lineage>
        <taxon>Bacteria</taxon>
        <taxon>Bacillati</taxon>
        <taxon>Bacillota</taxon>
        <taxon>Bacilli</taxon>
        <taxon>Lactobacillales</taxon>
        <taxon>Lactobacillaceae</taxon>
        <taxon>Lacticaseibacillus</taxon>
    </lineage>
</organism>
<dbReference type="RefSeq" id="WP_274261919.1">
    <property type="nucleotide sequence ID" value="NZ_CP117884.1"/>
</dbReference>
<evidence type="ECO:0000313" key="3">
    <source>
        <dbReference type="Proteomes" id="UP001220377"/>
    </source>
</evidence>
<dbReference type="Proteomes" id="UP001220377">
    <property type="component" value="Chromosome"/>
</dbReference>
<reference evidence="2 3" key="1">
    <citation type="submission" date="2023-02" db="EMBL/GenBank/DDBJ databases">
        <title>Genome sequence of Lacticaseibacillus sp. KACC 23028.</title>
        <authorList>
            <person name="Kim S."/>
            <person name="Heo J."/>
            <person name="Kwon S.-W."/>
        </authorList>
    </citation>
    <scope>NUCLEOTIDE SEQUENCE [LARGE SCALE GENOMIC DNA]</scope>
    <source>
        <strain evidence="2 3">KACC 23028</strain>
    </source>
</reference>
<dbReference type="EMBL" id="CP117884">
    <property type="protein sequence ID" value="WDF83634.1"/>
    <property type="molecule type" value="Genomic_DNA"/>
</dbReference>
<name>A0ABY7WX43_9LACO</name>
<feature type="region of interest" description="Disordered" evidence="1">
    <location>
        <begin position="1"/>
        <end position="20"/>
    </location>
</feature>
<evidence type="ECO:0000313" key="2">
    <source>
        <dbReference type="EMBL" id="WDF83634.1"/>
    </source>
</evidence>
<keyword evidence="3" id="KW-1185">Reference proteome</keyword>